<feature type="region of interest" description="Disordered" evidence="2">
    <location>
        <begin position="1"/>
        <end position="28"/>
    </location>
</feature>
<dbReference type="SUPFAM" id="SSF55729">
    <property type="entry name" value="Acyl-CoA N-acyltransferases (Nat)"/>
    <property type="match status" value="1"/>
</dbReference>
<keyword evidence="6" id="KW-1185">Reference proteome</keyword>
<dbReference type="Proteomes" id="UP001595711">
    <property type="component" value="Unassembled WGS sequence"/>
</dbReference>
<dbReference type="PANTHER" id="PTHR21621">
    <property type="entry name" value="RIBOSOMAL PROTEIN S6 MODIFICATION PROTEIN"/>
    <property type="match status" value="1"/>
</dbReference>
<dbReference type="InterPro" id="IPR017534">
    <property type="entry name" value="GNAT-acetyltransferase"/>
</dbReference>
<gene>
    <name evidence="5" type="primary">ngg</name>
    <name evidence="5" type="ORF">ACFOOQ_13380</name>
</gene>
<dbReference type="Gene3D" id="3.30.470.20">
    <property type="entry name" value="ATP-grasp fold, B domain"/>
    <property type="match status" value="2"/>
</dbReference>
<evidence type="ECO:0000313" key="5">
    <source>
        <dbReference type="EMBL" id="MFC3676543.1"/>
    </source>
</evidence>
<dbReference type="PANTHER" id="PTHR21621:SF0">
    <property type="entry name" value="BETA-CITRYLGLUTAMATE SYNTHASE B-RELATED"/>
    <property type="match status" value="1"/>
</dbReference>
<dbReference type="RefSeq" id="WP_379727364.1">
    <property type="nucleotide sequence ID" value="NZ_JBHRYJ010000002.1"/>
</dbReference>
<dbReference type="InterPro" id="IPR011761">
    <property type="entry name" value="ATP-grasp"/>
</dbReference>
<dbReference type="CDD" id="cd04301">
    <property type="entry name" value="NAT_SF"/>
    <property type="match status" value="1"/>
</dbReference>
<dbReference type="Pfam" id="PF08443">
    <property type="entry name" value="RimK"/>
    <property type="match status" value="1"/>
</dbReference>
<feature type="domain" description="N-acetyltransferase" evidence="4">
    <location>
        <begin position="118"/>
        <end position="266"/>
    </location>
</feature>
<dbReference type="InterPro" id="IPR000182">
    <property type="entry name" value="GNAT_dom"/>
</dbReference>
<evidence type="ECO:0000256" key="1">
    <source>
        <dbReference type="PROSITE-ProRule" id="PRU00409"/>
    </source>
</evidence>
<accession>A0ABV7VK80</accession>
<comment type="caution">
    <text evidence="5">The sequence shown here is derived from an EMBL/GenBank/DDBJ whole genome shotgun (WGS) entry which is preliminary data.</text>
</comment>
<feature type="domain" description="ATP-grasp" evidence="3">
    <location>
        <begin position="335"/>
        <end position="581"/>
    </location>
</feature>
<name>A0ABV7VK80_9PROT</name>
<organism evidence="5 6">
    <name type="scientific">Ferrovibrio xuzhouensis</name>
    <dbReference type="NCBI Taxonomy" id="1576914"/>
    <lineage>
        <taxon>Bacteria</taxon>
        <taxon>Pseudomonadati</taxon>
        <taxon>Pseudomonadota</taxon>
        <taxon>Alphaproteobacteria</taxon>
        <taxon>Rhodospirillales</taxon>
        <taxon>Rhodospirillaceae</taxon>
        <taxon>Ferrovibrio</taxon>
    </lineage>
</organism>
<dbReference type="SUPFAM" id="SSF56059">
    <property type="entry name" value="Glutathione synthetase ATP-binding domain-like"/>
    <property type="match status" value="1"/>
</dbReference>
<dbReference type="PROSITE" id="PS51186">
    <property type="entry name" value="GNAT"/>
    <property type="match status" value="1"/>
</dbReference>
<dbReference type="Gene3D" id="3.40.630.30">
    <property type="match status" value="1"/>
</dbReference>
<protein>
    <submittedName>
        <fullName evidence="5">N-acetylglutaminylglutamine synthetase</fullName>
    </submittedName>
</protein>
<sequence>MSITATDSSAVPRRGHAPEDDVPLSLQQWGTPPRAVRRRAATVDCGWGRLLFGQTFDGPEQLADRLVEETIGERDIAFYVREPHVALSIAPQALFLDPSHAFRLALDAPQPDEADSGVIIRAARPSDEGEVNRLYTSRGMVPLRDGYCADRHPAVEILVAEVDGDPDRLAGVVMGVDHLTAFRDPDNGSSLWALAVDPQAAQPGIGRALTLGLARHMREAGRAFLDLSVLHDNEQAIALYRQLGFTQIPVYCIKTRNSINQKLYIGPEPDGDLNIYARIIIDEARRRGISVEVEDAAAGIFTLANGARMVRCRESLSDLTTAVAMSRCDDKALTRRLLDRAGLAVPDQIMLHTPEDAVAFLEKHRRIVVKPARGEQGRGVFVDLRRRSEVLVAYETARRLGDQVIAEEFVTGEDLRIIVIDGEVVAAAIRRPATIVGDGTHTVIELIEKQSRRRAAATGGESRIPLDEETERCVRAAGFGFTDVLPQGEALAVRKTANLHTGGTIHDVTEHLHADLAAAAIRAAAVLHMPLVGFDFIVRAPDQPHYRIIEANERPGLANHEPQPTAEKFVDFLFPETRASRRPARGGA</sequence>
<proteinExistence type="predicted"/>
<dbReference type="PROSITE" id="PS50975">
    <property type="entry name" value="ATP_GRASP"/>
    <property type="match status" value="1"/>
</dbReference>
<evidence type="ECO:0000313" key="6">
    <source>
        <dbReference type="Proteomes" id="UP001595711"/>
    </source>
</evidence>
<dbReference type="InterPro" id="IPR016181">
    <property type="entry name" value="Acyl_CoA_acyltransferase"/>
</dbReference>
<dbReference type="NCBIfam" id="TIGR03103">
    <property type="entry name" value="trio_acet_GNAT"/>
    <property type="match status" value="1"/>
</dbReference>
<keyword evidence="1" id="KW-0547">Nucleotide-binding</keyword>
<dbReference type="InterPro" id="IPR013651">
    <property type="entry name" value="ATP-grasp_RimK-type"/>
</dbReference>
<dbReference type="Pfam" id="PF00583">
    <property type="entry name" value="Acetyltransf_1"/>
    <property type="match status" value="1"/>
</dbReference>
<reference evidence="6" key="1">
    <citation type="journal article" date="2019" name="Int. J. Syst. Evol. Microbiol.">
        <title>The Global Catalogue of Microorganisms (GCM) 10K type strain sequencing project: providing services to taxonomists for standard genome sequencing and annotation.</title>
        <authorList>
            <consortium name="The Broad Institute Genomics Platform"/>
            <consortium name="The Broad Institute Genome Sequencing Center for Infectious Disease"/>
            <person name="Wu L."/>
            <person name="Ma J."/>
        </authorList>
    </citation>
    <scope>NUCLEOTIDE SEQUENCE [LARGE SCALE GENOMIC DNA]</scope>
    <source>
        <strain evidence="6">KCTC 42182</strain>
    </source>
</reference>
<keyword evidence="1" id="KW-0067">ATP-binding</keyword>
<evidence type="ECO:0000259" key="4">
    <source>
        <dbReference type="PROSITE" id="PS51186"/>
    </source>
</evidence>
<evidence type="ECO:0000256" key="2">
    <source>
        <dbReference type="SAM" id="MobiDB-lite"/>
    </source>
</evidence>
<evidence type="ECO:0000259" key="3">
    <source>
        <dbReference type="PROSITE" id="PS50975"/>
    </source>
</evidence>
<dbReference type="EMBL" id="JBHRYJ010000002">
    <property type="protein sequence ID" value="MFC3676543.1"/>
    <property type="molecule type" value="Genomic_DNA"/>
</dbReference>